<dbReference type="Gene3D" id="2.20.80.10">
    <property type="entry name" value="Lipovitellin-phosvitin complex, chain A, domain 4"/>
    <property type="match status" value="1"/>
</dbReference>
<dbReference type="InterPro" id="IPR011030">
    <property type="entry name" value="Lipovitellin_superhlx_dom"/>
</dbReference>
<dbReference type="InterPro" id="IPR001747">
    <property type="entry name" value="Vitellogenin_N"/>
</dbReference>
<dbReference type="InterPro" id="IPR050733">
    <property type="entry name" value="Vitellogenin/Apolipophorin"/>
</dbReference>
<feature type="chain" id="PRO_5036449366" evidence="6">
    <location>
        <begin position="18"/>
        <end position="2688"/>
    </location>
</feature>
<dbReference type="Pfam" id="PF01347">
    <property type="entry name" value="Vitellogenin_N"/>
    <property type="match status" value="1"/>
</dbReference>
<comment type="caution">
    <text evidence="5">Lacks conserved residue(s) required for the propagation of feature annotation.</text>
</comment>
<dbReference type="OrthoDB" id="6429329at2759"/>
<keyword evidence="9" id="KW-1185">Reference proteome</keyword>
<dbReference type="PANTHER" id="PTHR23345">
    <property type="entry name" value="VITELLOGENIN-RELATED"/>
    <property type="match status" value="1"/>
</dbReference>
<dbReference type="Proteomes" id="UP000887013">
    <property type="component" value="Unassembled WGS sequence"/>
</dbReference>
<feature type="disulfide bond" evidence="5">
    <location>
        <begin position="425"/>
        <end position="430"/>
    </location>
</feature>
<feature type="signal peptide" evidence="6">
    <location>
        <begin position="1"/>
        <end position="17"/>
    </location>
</feature>
<sequence length="2688" mass="306387">MWLRFLMLTSMVGAVFAGPLYKDLKGQCVKSCNHPSNSKFKYDTEKIYKYSSENTVTYAGNQKQTSTIKGIAEIHPVSKCEFLLKMTNIEIDQKLTKEEQDQYQTEMEKPVLFTFDNGKVDHVCPSSSETPQSLNIKKGVISSLINTMTRLDTPEEVEETDSMGRCRTKYTVENTNVIKKEKDLSTCTNRQTLVTYFLKNKSPNLFKDGYSKCVQFIKDKCISKVECIEREKMKTPFKDSNFVEFNGKIKLEIVNRKPTQNVQMQGPISQEELLYSIEDSRKGDTSKKEVENTLRRMCTKNSLVVDINIGSDYIRLVSLVKQLNKTDMEQIYSSLKNGRLCPAKKVRDMFVDSLLFAGTDAAVKFMVKLIQDGDITGVKAKIWAASFALIPNPTKETVAAIIPLVKMDDSAPVMLGVSAMIHKVCSKENCDELSPVKEVISILKTYLGDNCSSEETDKVLTACKAFGNMGYLGEAYSDIVSCVEDSSKPIRVRLAAIDGFRRILEKRPENFLKMLQSKDTDPELKIALYARILEQADEHQLKELKETIERETDMNVSGYVYSYLRNVNKTSSRRKQKIKKLLNNFPINQPRDNNSGNSKNIEMSTFLKALNIGGSFEADIIGSPGSDVPRSLKIGFEADLFDNIVKLFQINMRAEGLEKLVKKFIGFKNKVTKVKPSWNFLNSKDILGDNNAEFSILFRFLDTEFLDFSDSDMSSIGEMIQIAEIMKKLARGRNADLSHSFVFLNSKLVIPSVTGRSYSIDFTGSSSIGLTARSKLNVLGFPRNVDIDVHFQPSLNVYVQTTIGIQSNQHRPDIKLESRLHLESDLELKAQVKDGHVAVASLNMPSENIGSIKLSTDVLEIDANHNERRLFDKRQKKIDHCFRCLEKPLGVATCISLEVSKPLLMKTFPFTTLVGSTEIAFKKTDKSFSKYELRLEIPKNVEDVMKYKASFDTPGSRFSRRFAADLEVKQHREHKEILLQLTSPFKKIGGQGSYTWSKDLIQGSLEIYDNSKNIFEVNLNTKISSSKSRKSYQTTGKMSCLNYEPLSVNSSIAVTDGRKRQIKYEFTFNKPKSKPTTLKGSITTEGSLKISEKSEFKLSSDCSIHSPQGQFQLRNILEKRSKKYPAISLHLGMDYQMARKRKHSMSISGSFQKNSGKVNTNVKLEMTEYPGANLYFIWDKQGDIRHNLRNNMTLKYGHNPESTYIRLMQSYNKPSTGPGECRISLEIPQRSINYELTLKHDLELSKTPKLFVEADLCNHGNTHSKIHLDVNYESKSPLKATSKLEILHPGVYIVLQDEIVQTSKNVIDGTSRLQYKQGKEIELKYKYEKLSDEFKFHHKIEGSLKTPSSSNPIKSKASIQLSKESLVIVGEIDSKYSAEAHLNRAGVSHITLKALAVEGTLKISNDDLKKTVDMDLKLKRPPRHITISILADLREKKTFKLSFVPNVDQFPDNKFYFSTIGEISESSYIGSSKLQVLNFVDFSLTESGDVSFYGTQDCALEISIKDWTPISLVYKHEIGEEKVNSVLTYSRNHVEKAKIELEGNVQQDRYKRDILGKVSITSLDHSFEDITLLISLKKSGSGRSSSVKSLISFQKNSNVYKAEFNSDLQPDGIDMKTEMNTPIPNYEKQIFDLSLKRISNGIISSVSIETHDNKKISITTDIKKTSHGFIADWIVLTPFDNARNVKTHLDIDNHSTKKSMEAYLDINNEKIAELQVRYVLSRSKTEIRGNLKIPKVELQKFHALYQTADDSTLVSGKIELADNKEFSVTAQVSYDKRKSFATASIATPFEFFKDAKVYVSQEEKDDVGENFLFYFDRNGKRKTDIEITYVSSSNLIEIQGRLKTINVPEISTHFKYEKSGESFSISTKILKGTSPLLSTSFKRESSPDAEKLSLKTESFEKTLLNLEVSKDVSEDRLSRYSVKVRGEFSPLSIIVKHGQNDGQNDLTTKISLCRKKQRNECYSLKSYHKNMISSGNNGFHRKVSIDLEKSIDESNVEALGSLHILFTLDEHDYRSKVTFQLNEKMVGYDIKYHHRKDENDHCTLDTQLYLLKGTSRVKGSIVLNDYLVDLEIDVVPNTDQATRKLSIEMKKEISRESKELSGYLKLSHPDMSQPLLFTYKLQEVEKMLIRAKLELHFSSAWGKGVTLEIDPDLNQESLGVRTMVYKLYTEDKNLDASLKLRKKSTIEEDEIGFDWVYKCKDVNMKGGAFITLSEKIKGRPHSMKIAYYSPSSDILVVGSAAQAPDDVSLSLVSKGQKLKEIRFKTSEHCTEVEVSEGKREPFVKSSVCILKQEGEVLHLLELLLHYRRHKSLDISLNLDPAFPAYVDVVIEWKKEDLHRILNEVTGWDKFLHDRSLKDIEREIKKKLEHLRKDIVYPSIKMILRDIKQIKEDIFKTLRDIIRGHSHIFKYHIENVQNAGRALNEFLETLIPWNYIRKEILIPLEKTIRCFIKETGGDIVKHIPDFVKSAIGMITAELHHCWEKFCPVGSLCYNVVDIFHYHKLKQTISKTLEETKRSLSFPISFIKDIVDVIISGIVGIKKELESIFGKFLGDLLYGNFFKLIKDVEEIIRKKIVAILDEIIQKINDIFTDDEDYKTAKALLVESKEKLRKIWADREQIIENALQPFKESIKRKINELADKQYQIVKYDPEGGLIKLRVHQLFGPSEVEILKNELRAIKRKLKKSLEV</sequence>
<dbReference type="GO" id="GO:0005319">
    <property type="term" value="F:lipid transporter activity"/>
    <property type="evidence" value="ECO:0007669"/>
    <property type="project" value="InterPro"/>
</dbReference>
<keyword evidence="4" id="KW-0325">Glycoprotein</keyword>
<dbReference type="Gene3D" id="2.30.230.10">
    <property type="entry name" value="Lipovitellin, beta-sheet shell regions, chain A"/>
    <property type="match status" value="1"/>
</dbReference>
<dbReference type="InterPro" id="IPR015255">
    <property type="entry name" value="Vitellinogen_open_b-sht"/>
</dbReference>
<evidence type="ECO:0000259" key="7">
    <source>
        <dbReference type="PROSITE" id="PS51211"/>
    </source>
</evidence>
<evidence type="ECO:0000256" key="5">
    <source>
        <dbReference type="PROSITE-ProRule" id="PRU00557"/>
    </source>
</evidence>
<dbReference type="EMBL" id="BMAW01083906">
    <property type="protein sequence ID" value="GFU36167.1"/>
    <property type="molecule type" value="Genomic_DNA"/>
</dbReference>
<dbReference type="InterPro" id="IPR015819">
    <property type="entry name" value="Lipid_transp_b-sht_shell"/>
</dbReference>
<dbReference type="InterPro" id="IPR015816">
    <property type="entry name" value="Vitellinogen_b-sht_N"/>
</dbReference>
<accession>A0A8X6UM29</accession>
<evidence type="ECO:0000313" key="9">
    <source>
        <dbReference type="Proteomes" id="UP000887013"/>
    </source>
</evidence>
<dbReference type="Pfam" id="PF09172">
    <property type="entry name" value="Vit_open_b-sht"/>
    <property type="match status" value="1"/>
</dbReference>
<name>A0A8X6UM29_NEPPI</name>
<feature type="domain" description="Vitellogenin" evidence="7">
    <location>
        <begin position="40"/>
        <end position="632"/>
    </location>
</feature>
<dbReference type="Gene3D" id="2.20.50.20">
    <property type="entry name" value="Lipovitellin. Chain A, domain 3"/>
    <property type="match status" value="1"/>
</dbReference>
<keyword evidence="3 5" id="KW-1015">Disulfide bond</keyword>
<protein>
    <submittedName>
        <fullName evidence="8">Vitellogenin</fullName>
    </submittedName>
</protein>
<dbReference type="PANTHER" id="PTHR23345:SF15">
    <property type="entry name" value="VITELLOGENIN 1-RELATED"/>
    <property type="match status" value="1"/>
</dbReference>
<evidence type="ECO:0000256" key="3">
    <source>
        <dbReference type="ARBA" id="ARBA00023157"/>
    </source>
</evidence>
<dbReference type="GO" id="GO:0045735">
    <property type="term" value="F:nutrient reservoir activity"/>
    <property type="evidence" value="ECO:0007669"/>
    <property type="project" value="UniProtKB-KW"/>
</dbReference>
<reference evidence="8" key="1">
    <citation type="submission" date="2020-08" db="EMBL/GenBank/DDBJ databases">
        <title>Multicomponent nature underlies the extraordinary mechanical properties of spider dragline silk.</title>
        <authorList>
            <person name="Kono N."/>
            <person name="Nakamura H."/>
            <person name="Mori M."/>
            <person name="Yoshida Y."/>
            <person name="Ohtoshi R."/>
            <person name="Malay A.D."/>
            <person name="Moran D.A.P."/>
            <person name="Tomita M."/>
            <person name="Numata K."/>
            <person name="Arakawa K."/>
        </authorList>
    </citation>
    <scope>NUCLEOTIDE SEQUENCE</scope>
</reference>
<dbReference type="SUPFAM" id="SSF48431">
    <property type="entry name" value="Lipovitellin-phosvitin complex, superhelical domain"/>
    <property type="match status" value="1"/>
</dbReference>
<keyword evidence="1 6" id="KW-0732">Signal</keyword>
<evidence type="ECO:0000313" key="8">
    <source>
        <dbReference type="EMBL" id="GFU36167.1"/>
    </source>
</evidence>
<dbReference type="SMART" id="SM01169">
    <property type="entry name" value="DUF1943"/>
    <property type="match status" value="1"/>
</dbReference>
<organism evidence="8 9">
    <name type="scientific">Nephila pilipes</name>
    <name type="common">Giant wood spider</name>
    <name type="synonym">Nephila maculata</name>
    <dbReference type="NCBI Taxonomy" id="299642"/>
    <lineage>
        <taxon>Eukaryota</taxon>
        <taxon>Metazoa</taxon>
        <taxon>Ecdysozoa</taxon>
        <taxon>Arthropoda</taxon>
        <taxon>Chelicerata</taxon>
        <taxon>Arachnida</taxon>
        <taxon>Araneae</taxon>
        <taxon>Araneomorphae</taxon>
        <taxon>Entelegynae</taxon>
        <taxon>Araneoidea</taxon>
        <taxon>Nephilidae</taxon>
        <taxon>Nephila</taxon>
    </lineage>
</organism>
<evidence type="ECO:0000256" key="6">
    <source>
        <dbReference type="SAM" id="SignalP"/>
    </source>
</evidence>
<comment type="caution">
    <text evidence="8">The sequence shown here is derived from an EMBL/GenBank/DDBJ whole genome shotgun (WGS) entry which is preliminary data.</text>
</comment>
<gene>
    <name evidence="8" type="primary">VIT_3</name>
    <name evidence="8" type="ORF">NPIL_508202</name>
</gene>
<dbReference type="SUPFAM" id="SSF56968">
    <property type="entry name" value="Lipovitellin-phosvitin complex, beta-sheet shell regions"/>
    <property type="match status" value="2"/>
</dbReference>
<evidence type="ECO:0000256" key="4">
    <source>
        <dbReference type="ARBA" id="ARBA00023180"/>
    </source>
</evidence>
<proteinExistence type="predicted"/>
<dbReference type="SMART" id="SM00638">
    <property type="entry name" value="LPD_N"/>
    <property type="match status" value="1"/>
</dbReference>
<dbReference type="InterPro" id="IPR015817">
    <property type="entry name" value="Vitellinogen_open_b-sht_sub1"/>
</dbReference>
<dbReference type="PROSITE" id="PS51211">
    <property type="entry name" value="VITELLOGENIN"/>
    <property type="match status" value="1"/>
</dbReference>
<keyword evidence="2" id="KW-0758">Storage protein</keyword>
<dbReference type="Gene3D" id="1.25.10.20">
    <property type="entry name" value="Vitellinogen, superhelical"/>
    <property type="match status" value="1"/>
</dbReference>
<evidence type="ECO:0000256" key="1">
    <source>
        <dbReference type="ARBA" id="ARBA00022729"/>
    </source>
</evidence>
<evidence type="ECO:0000256" key="2">
    <source>
        <dbReference type="ARBA" id="ARBA00022761"/>
    </source>
</evidence>